<evidence type="ECO:0000256" key="5">
    <source>
        <dbReference type="ARBA" id="ARBA00023016"/>
    </source>
</evidence>
<organism evidence="9 10">
    <name type="scientific">Lachancea mirantina</name>
    <dbReference type="NCBI Taxonomy" id="1230905"/>
    <lineage>
        <taxon>Eukaryota</taxon>
        <taxon>Fungi</taxon>
        <taxon>Dikarya</taxon>
        <taxon>Ascomycota</taxon>
        <taxon>Saccharomycotina</taxon>
        <taxon>Saccharomycetes</taxon>
        <taxon>Saccharomycetales</taxon>
        <taxon>Saccharomycetaceae</taxon>
        <taxon>Lachancea</taxon>
    </lineage>
</organism>
<feature type="compositionally biased region" description="Polar residues" evidence="8">
    <location>
        <begin position="1067"/>
        <end position="1086"/>
    </location>
</feature>
<feature type="compositionally biased region" description="Acidic residues" evidence="8">
    <location>
        <begin position="562"/>
        <end position="610"/>
    </location>
</feature>
<keyword evidence="5 7" id="KW-0346">Stress response</keyword>
<protein>
    <recommendedName>
        <fullName evidence="3 7">Stress response protein NST1</fullName>
    </recommendedName>
</protein>
<evidence type="ECO:0000256" key="2">
    <source>
        <dbReference type="ARBA" id="ARBA00007112"/>
    </source>
</evidence>
<evidence type="ECO:0000256" key="1">
    <source>
        <dbReference type="ARBA" id="ARBA00004496"/>
    </source>
</evidence>
<feature type="compositionally biased region" description="Acidic residues" evidence="8">
    <location>
        <begin position="625"/>
        <end position="654"/>
    </location>
</feature>
<evidence type="ECO:0000313" key="10">
    <source>
        <dbReference type="Proteomes" id="UP000191024"/>
    </source>
</evidence>
<keyword evidence="4 7" id="KW-0963">Cytoplasm</keyword>
<dbReference type="EMBL" id="LT598467">
    <property type="protein sequence ID" value="SCU97339.1"/>
    <property type="molecule type" value="Genomic_DNA"/>
</dbReference>
<dbReference type="AlphaFoldDB" id="A0A1G4K1C5"/>
<evidence type="ECO:0000256" key="4">
    <source>
        <dbReference type="ARBA" id="ARBA00022490"/>
    </source>
</evidence>
<feature type="region of interest" description="Disordered" evidence="8">
    <location>
        <begin position="552"/>
        <end position="654"/>
    </location>
</feature>
<evidence type="ECO:0000313" key="9">
    <source>
        <dbReference type="EMBL" id="SCU97339.1"/>
    </source>
</evidence>
<keyword evidence="10" id="KW-1185">Reference proteome</keyword>
<gene>
    <name evidence="9" type="ORF">LAMI_0F09692G</name>
</gene>
<dbReference type="GO" id="GO:0000226">
    <property type="term" value="P:microtubule cytoskeleton organization"/>
    <property type="evidence" value="ECO:0007669"/>
    <property type="project" value="TreeGrafter"/>
</dbReference>
<sequence>MGKKKHGKRGGPKARADMPTVLNASDVFFDFGKGKSGERSVETNGQVPNADRVSEAEIYDEEAEYPSSRVIKRAANGDVVVETIPNDNKSSVEPDQQKNANNGALPTKLDSHWESLTAEDKKNILRIDKEEVFEVIKSYQSANSCSCSVCGRRNVAMENELERIYNTLYDNAKQINSDTDFVLFHLNMIKELQKTSFSEPGQHASPPSSKTSPQYLENMRDEAVKYCLSNKAVDSLKEEVLQFKHNKQKQLQKLTSMADDAHTMQAANHHHHSSSPERPEHAEAAPVRPKPPIQSEQQPTQPKSGVQASIQPEVLPRPNLSNLTDLFSEKSAAVEKMPEDAAVNADETSKDTNDEVRSPNLSPGLYVTFGENGMAPGMKGPGLSQYLQSPLTLPWRSLNAEPSDDLKNKYMDFAKTFVSSHPKIANEYVNRMMMYPDIRALTEDLMNNNGQTFTKAMEDFILKRGEHPEGDVGLSSAQMEVPVSDGPPVSREQYMNLQRQIAEKLTGSLDFQNMRESEREKLQDQLLSGDAPSNMLMSQLFKRNAAQQMDLTISDNDQASVEYDEENYDEEYSDYDEDESDYVDEMYDDEDEGEDEEEDEDDDDDDEELSDEHCPHHYHHHYGDEEAEAELENEENNTIVNDEEYDSEVDEQERLEEGRRLIQIAITKLLQKKLVNSYHEKQAENNRLRLLQELEAEEQKKKEKEEKKQRKREKEKEKKRLQQIAKEQEKRKKEEEDERRKKEAEEREMQRREAQRQRVEEAKRKKDEERRRKLEEQRRKEEEQQQQKKLKEEQKKQKERERKEKEELKKQKEYEVKKMKEQKRVEGQARLKAVSKATDSEEVLVQRTDSQSSTRRLSTPPEAVPYGISDSGFMGNNELLNMINEAASKSASTSSSHLQTLFRDQNLAPDAQAVSAGTPLSVEPSGLFSGNGTVFSAGSLDSATNGRSGISNGWNNAPPYFRTSPENLTASVDVCPLMPPGVDEPVFARFSESRGSKGNFNDELNNLTHFLSSATLSTEPLAGQPSNQFLPTNGLWSDKGASNSATGLGMLPNSASALPQRPRHKSIWNSNASENPLPRSSPSNKPNADVWGASSSFPDVISDALTRAYTFLHQQMAIDFVPVDKLYQTTLLYLSPNTDFTYNAFVAKLMTMRATLQCDVLTDSAGLISHSRILQPDSQRPSRGYQPTPSPFSQPIPHSEDVRAIPNALFEELYSPSASDIHTTVNAGSSQFDYNQPFAQPRTSNIWQ</sequence>
<dbReference type="InterPro" id="IPR051483">
    <property type="entry name" value="MAP7_domain-containing"/>
</dbReference>
<comment type="subcellular location">
    <subcellularLocation>
        <location evidence="1 7">Cytoplasm</location>
    </subcellularLocation>
</comment>
<evidence type="ECO:0000256" key="6">
    <source>
        <dbReference type="ARBA" id="ARBA00023054"/>
    </source>
</evidence>
<feature type="compositionally biased region" description="Polar residues" evidence="8">
    <location>
        <begin position="294"/>
        <end position="308"/>
    </location>
</feature>
<feature type="region of interest" description="Disordered" evidence="8">
    <location>
        <begin position="85"/>
        <end position="107"/>
    </location>
</feature>
<dbReference type="PANTHER" id="PTHR15073">
    <property type="entry name" value="MICROTUBULE-ASSOCIATED PROTEIN"/>
    <property type="match status" value="1"/>
</dbReference>
<evidence type="ECO:0000256" key="7">
    <source>
        <dbReference type="RuleBase" id="RU049441"/>
    </source>
</evidence>
<keyword evidence="6 7" id="KW-0175">Coiled coil</keyword>
<dbReference type="GO" id="GO:0015630">
    <property type="term" value="C:microtubule cytoskeleton"/>
    <property type="evidence" value="ECO:0007669"/>
    <property type="project" value="TreeGrafter"/>
</dbReference>
<name>A0A1G4K1C5_9SACH</name>
<dbReference type="GO" id="GO:0005737">
    <property type="term" value="C:cytoplasm"/>
    <property type="evidence" value="ECO:0007669"/>
    <property type="project" value="UniProtKB-SubCell"/>
</dbReference>
<feature type="region of interest" description="Disordered" evidence="8">
    <location>
        <begin position="263"/>
        <end position="308"/>
    </location>
</feature>
<dbReference type="PANTHER" id="PTHR15073:SF1">
    <property type="entry name" value="RETICULOCYTE-BINDING PROTEIN HOMOLOG 2A"/>
    <property type="match status" value="1"/>
</dbReference>
<accession>A0A1G4K1C5</accession>
<feature type="region of interest" description="Disordered" evidence="8">
    <location>
        <begin position="332"/>
        <end position="362"/>
    </location>
</feature>
<dbReference type="OrthoDB" id="21629at2759"/>
<dbReference type="Pfam" id="PF13945">
    <property type="entry name" value="NST1"/>
    <property type="match status" value="1"/>
</dbReference>
<feature type="compositionally biased region" description="Basic and acidic residues" evidence="8">
    <location>
        <begin position="274"/>
        <end position="283"/>
    </location>
</feature>
<feature type="region of interest" description="Disordered" evidence="8">
    <location>
        <begin position="1175"/>
        <end position="1198"/>
    </location>
</feature>
<feature type="compositionally biased region" description="Polar residues" evidence="8">
    <location>
        <begin position="847"/>
        <end position="857"/>
    </location>
</feature>
<proteinExistence type="inferred from homology"/>
<dbReference type="InterPro" id="IPR025279">
    <property type="entry name" value="NST1"/>
</dbReference>
<evidence type="ECO:0000256" key="3">
    <source>
        <dbReference type="ARBA" id="ARBA00020733"/>
    </source>
</evidence>
<feature type="region of interest" description="Disordered" evidence="8">
    <location>
        <begin position="698"/>
        <end position="869"/>
    </location>
</feature>
<reference evidence="10" key="1">
    <citation type="submission" date="2016-03" db="EMBL/GenBank/DDBJ databases">
        <authorList>
            <person name="Devillers H."/>
        </authorList>
    </citation>
    <scope>NUCLEOTIDE SEQUENCE [LARGE SCALE GENOMIC DNA]</scope>
</reference>
<feature type="compositionally biased region" description="Basic and acidic residues" evidence="8">
    <location>
        <begin position="698"/>
        <end position="829"/>
    </location>
</feature>
<feature type="compositionally biased region" description="Basic and acidic residues" evidence="8">
    <location>
        <begin position="347"/>
        <end position="357"/>
    </location>
</feature>
<comment type="function">
    <text evidence="7">May act as a negative regulator of salt tolerance.</text>
</comment>
<feature type="compositionally biased region" description="Polar residues" evidence="8">
    <location>
        <begin position="1176"/>
        <end position="1187"/>
    </location>
</feature>
<comment type="similarity">
    <text evidence="2 7">Belongs to the NST1 family.</text>
</comment>
<evidence type="ECO:0000256" key="8">
    <source>
        <dbReference type="SAM" id="MobiDB-lite"/>
    </source>
</evidence>
<feature type="region of interest" description="Disordered" evidence="8">
    <location>
        <begin position="1041"/>
        <end position="1089"/>
    </location>
</feature>
<dbReference type="Proteomes" id="UP000191024">
    <property type="component" value="Chromosome F"/>
</dbReference>